<evidence type="ECO:0000256" key="2">
    <source>
        <dbReference type="ARBA" id="ARBA00023125"/>
    </source>
</evidence>
<dbReference type="InterPro" id="IPR009057">
    <property type="entry name" value="Homeodomain-like_sf"/>
</dbReference>
<dbReference type="GO" id="GO:0003700">
    <property type="term" value="F:DNA-binding transcription factor activity"/>
    <property type="evidence" value="ECO:0007669"/>
    <property type="project" value="InterPro"/>
</dbReference>
<name>A0A7T5EI39_9BACL</name>
<dbReference type="EMBL" id="CP066308">
    <property type="protein sequence ID" value="QQE72986.1"/>
    <property type="molecule type" value="Genomic_DNA"/>
</dbReference>
<keyword evidence="8" id="KW-1185">Reference proteome</keyword>
<accession>A0A7T5EI39</accession>
<evidence type="ECO:0000259" key="4">
    <source>
        <dbReference type="PROSITE" id="PS01124"/>
    </source>
</evidence>
<dbReference type="Pfam" id="PF12833">
    <property type="entry name" value="HTH_18"/>
    <property type="match status" value="1"/>
</dbReference>
<dbReference type="PANTHER" id="PTHR47504">
    <property type="entry name" value="RIGHT ORIGIN-BINDING PROTEIN"/>
    <property type="match status" value="1"/>
</dbReference>
<keyword evidence="3" id="KW-0804">Transcription</keyword>
<organism evidence="5 7">
    <name type="scientific">Brevibacillus composti</name>
    <dbReference type="NCBI Taxonomy" id="2796470"/>
    <lineage>
        <taxon>Bacteria</taxon>
        <taxon>Bacillati</taxon>
        <taxon>Bacillota</taxon>
        <taxon>Bacilli</taxon>
        <taxon>Bacillales</taxon>
        <taxon>Paenibacillaceae</taxon>
        <taxon>Brevibacillus</taxon>
    </lineage>
</organism>
<sequence>MDTFERIQAAIEHIEENLQEELPITEISAKACFSAFHFQRLFQAITGFSVQEYIRKRRLSEAAVLLKETQKNVLEIAVGYQYGSQEAFTRAFEACFGVTPAKYRRAATPLPLQKKMNFFAYQKKEKGTLSVNKPTIVEWNAIDIIGYRYQTNLRHEQYLADIPQFYADFGSKQYFQHIPHKTAPDMAYGISCDFRDDGGFSFIVGEEVNAALLDAEPTRALPEGFVHFQLPPGKYAEFKVSGGFEQPQHVRSYIYGIWLPISNYERREGPDFEITDVVNSSYPDLIKMKIYIPVD</sequence>
<dbReference type="AlphaFoldDB" id="A0A7T5EI39"/>
<dbReference type="InterPro" id="IPR018062">
    <property type="entry name" value="HTH_AraC-typ_CS"/>
</dbReference>
<evidence type="ECO:0000256" key="1">
    <source>
        <dbReference type="ARBA" id="ARBA00023015"/>
    </source>
</evidence>
<dbReference type="SUPFAM" id="SSF46689">
    <property type="entry name" value="Homeodomain-like"/>
    <property type="match status" value="2"/>
</dbReference>
<dbReference type="SMART" id="SM00871">
    <property type="entry name" value="AraC_E_bind"/>
    <property type="match status" value="1"/>
</dbReference>
<dbReference type="SUPFAM" id="SSF55136">
    <property type="entry name" value="Probable bacterial effector-binding domain"/>
    <property type="match status" value="1"/>
</dbReference>
<dbReference type="InterPro" id="IPR011256">
    <property type="entry name" value="Reg_factor_effector_dom_sf"/>
</dbReference>
<dbReference type="Proteomes" id="UP000595847">
    <property type="component" value="Chromosome"/>
</dbReference>
<dbReference type="PANTHER" id="PTHR47504:SF5">
    <property type="entry name" value="RIGHT ORIGIN-BINDING PROTEIN"/>
    <property type="match status" value="1"/>
</dbReference>
<dbReference type="InterPro" id="IPR050959">
    <property type="entry name" value="MarA-like"/>
</dbReference>
<evidence type="ECO:0000313" key="7">
    <source>
        <dbReference type="Proteomes" id="UP000595847"/>
    </source>
</evidence>
<evidence type="ECO:0000313" key="6">
    <source>
        <dbReference type="EMBL" id="QUO40064.1"/>
    </source>
</evidence>
<keyword evidence="1" id="KW-0805">Transcription regulation</keyword>
<dbReference type="PROSITE" id="PS00041">
    <property type="entry name" value="HTH_ARAC_FAMILY_1"/>
    <property type="match status" value="1"/>
</dbReference>
<dbReference type="Pfam" id="PF14526">
    <property type="entry name" value="Cass2"/>
    <property type="match status" value="1"/>
</dbReference>
<keyword evidence="2" id="KW-0238">DNA-binding</keyword>
<dbReference type="GO" id="GO:0043565">
    <property type="term" value="F:sequence-specific DNA binding"/>
    <property type="evidence" value="ECO:0007669"/>
    <property type="project" value="InterPro"/>
</dbReference>
<evidence type="ECO:0000256" key="3">
    <source>
        <dbReference type="ARBA" id="ARBA00023163"/>
    </source>
</evidence>
<evidence type="ECO:0000313" key="5">
    <source>
        <dbReference type="EMBL" id="QQE72986.1"/>
    </source>
</evidence>
<reference evidence="6" key="2">
    <citation type="submission" date="2021-04" db="EMBL/GenBank/DDBJ databases">
        <title>Brevibacillus composti FJAT-54423, complete genome.</title>
        <authorList>
            <person name="Tang R."/>
        </authorList>
    </citation>
    <scope>NUCLEOTIDE SEQUENCE</scope>
    <source>
        <strain evidence="6">FJAT-54424</strain>
    </source>
</reference>
<dbReference type="InterPro" id="IPR029441">
    <property type="entry name" value="Cass2"/>
</dbReference>
<dbReference type="KEGG" id="bcop:JD108_13690"/>
<proteinExistence type="predicted"/>
<dbReference type="EMBL" id="CP073708">
    <property type="protein sequence ID" value="QUO40064.1"/>
    <property type="molecule type" value="Genomic_DNA"/>
</dbReference>
<dbReference type="Proteomes" id="UP000677234">
    <property type="component" value="Chromosome"/>
</dbReference>
<feature type="domain" description="HTH araC/xylS-type" evidence="4">
    <location>
        <begin position="8"/>
        <end position="106"/>
    </location>
</feature>
<gene>
    <name evidence="5" type="ORF">JD108_13690</name>
    <name evidence="6" type="ORF">KDJ56_13635</name>
</gene>
<dbReference type="PROSITE" id="PS01124">
    <property type="entry name" value="HTH_ARAC_FAMILY_2"/>
    <property type="match status" value="1"/>
</dbReference>
<dbReference type="Gene3D" id="3.20.80.10">
    <property type="entry name" value="Regulatory factor, effector binding domain"/>
    <property type="match status" value="1"/>
</dbReference>
<dbReference type="SMART" id="SM00342">
    <property type="entry name" value="HTH_ARAC"/>
    <property type="match status" value="1"/>
</dbReference>
<dbReference type="InterPro" id="IPR018060">
    <property type="entry name" value="HTH_AraC"/>
</dbReference>
<reference evidence="5 7" key="1">
    <citation type="submission" date="2020-12" db="EMBL/GenBank/DDBJ databases">
        <title>strain FJAT-54423T represents a novel species of the genus Brevibacillus.</title>
        <authorList>
            <person name="Tang R."/>
        </authorList>
    </citation>
    <scope>NUCLEOTIDE SEQUENCE [LARGE SCALE GENOMIC DNA]</scope>
    <source>
        <strain evidence="5 7">FJAT-54423</strain>
    </source>
</reference>
<dbReference type="InterPro" id="IPR010499">
    <property type="entry name" value="AraC_E-bd"/>
</dbReference>
<dbReference type="RefSeq" id="WP_198826618.1">
    <property type="nucleotide sequence ID" value="NZ_CP066308.1"/>
</dbReference>
<dbReference type="Gene3D" id="1.10.10.60">
    <property type="entry name" value="Homeodomain-like"/>
    <property type="match status" value="2"/>
</dbReference>
<evidence type="ECO:0000313" key="8">
    <source>
        <dbReference type="Proteomes" id="UP000677234"/>
    </source>
</evidence>
<protein>
    <submittedName>
        <fullName evidence="5">AraC family transcriptional regulator</fullName>
    </submittedName>
</protein>